<keyword evidence="1" id="KW-0472">Membrane</keyword>
<sequence length="588" mass="63608">MGESALLSTGFLALTGAVLTAHSAPATGYELSLYTGTPLSFWALFGCVLLISLLVSLEATTDWYRRLALGLGGGAAMAFVGLPVLRGYRFYGAGDALTHLGWMRSIQSGVLSPTELKYPALHTVTILLESTVGIDLTQAALLVVVLLACLFCTFVALSTAAIFESRYSTAIGAFSAFLLLPVTNLSTYIIPHAMSQAILFSSVVLYLLLRVIFCPSSRRALSAVGTLFAVTSVALVFYHPQLAAHFLVVCLGICALQLLYRRYRTTHPIADHRPIYGQTLILAGAFLIWTTTHDYFTGAVRYAVSSAVRYFVGDTTAAASAQSQSASLNELGASVAELFLKLFGSSLVFMALVGLLVLWTLRESDGTVMRKTHGVIPYFIAGLVGLAGLFALYFFGSYSGMYFRVFGFMMLFITVLGAVAIAYGMSAFTRARPSGSLHSIVTAGFGLVLLLSLIAVFPSPYIYSASPHVTEMSMTGHETAFENQDADVTFVGIRAGPNRYADAMSGKLDRTRQYSGVTGDEITDGIPRQYSGDRYLTVTESDWQREVRAYHELRYTRSQLSSISSQGGVNRVQSNGEFTLYYVHGTAE</sequence>
<name>A0A482Y6R6_9EURY</name>
<feature type="transmembrane region" description="Helical" evidence="1">
    <location>
        <begin position="139"/>
        <end position="163"/>
    </location>
</feature>
<feature type="transmembrane region" description="Helical" evidence="1">
    <location>
        <begin position="220"/>
        <end position="238"/>
    </location>
</feature>
<feature type="transmembrane region" description="Helical" evidence="1">
    <location>
        <begin position="401"/>
        <end position="425"/>
    </location>
</feature>
<accession>A0A482Y6R6</accession>
<organism evidence="2 3">
    <name type="scientific">Natrinema hispanicum</name>
    <dbReference type="NCBI Taxonomy" id="392421"/>
    <lineage>
        <taxon>Archaea</taxon>
        <taxon>Methanobacteriati</taxon>
        <taxon>Methanobacteriota</taxon>
        <taxon>Stenosarchaea group</taxon>
        <taxon>Halobacteria</taxon>
        <taxon>Halobacteriales</taxon>
        <taxon>Natrialbaceae</taxon>
        <taxon>Natrinema</taxon>
    </lineage>
</organism>
<comment type="caution">
    <text evidence="2">The sequence shown here is derived from an EMBL/GenBank/DDBJ whole genome shotgun (WGS) entry which is preliminary data.</text>
</comment>
<feature type="transmembrane region" description="Helical" evidence="1">
    <location>
        <begin position="67"/>
        <end position="85"/>
    </location>
</feature>
<evidence type="ECO:0000313" key="2">
    <source>
        <dbReference type="EMBL" id="RZV10813.1"/>
    </source>
</evidence>
<keyword evidence="1" id="KW-1133">Transmembrane helix</keyword>
<feature type="transmembrane region" description="Helical" evidence="1">
    <location>
        <begin position="196"/>
        <end position="213"/>
    </location>
</feature>
<feature type="transmembrane region" description="Helical" evidence="1">
    <location>
        <begin position="39"/>
        <end position="55"/>
    </location>
</feature>
<evidence type="ECO:0008006" key="4">
    <source>
        <dbReference type="Google" id="ProtNLM"/>
    </source>
</evidence>
<feature type="transmembrane region" description="Helical" evidence="1">
    <location>
        <begin position="244"/>
        <end position="263"/>
    </location>
</feature>
<feature type="transmembrane region" description="Helical" evidence="1">
    <location>
        <begin position="373"/>
        <end position="395"/>
    </location>
</feature>
<keyword evidence="1" id="KW-0812">Transmembrane</keyword>
<dbReference type="RefSeq" id="WP_242611638.1">
    <property type="nucleotide sequence ID" value="NZ_SHMP01000004.1"/>
</dbReference>
<protein>
    <recommendedName>
        <fullName evidence="4">Dolichyl-phosphate-mannose-protein mannosyltransferase</fullName>
    </recommendedName>
</protein>
<dbReference type="EMBL" id="SHMP01000004">
    <property type="protein sequence ID" value="RZV10813.1"/>
    <property type="molecule type" value="Genomic_DNA"/>
</dbReference>
<evidence type="ECO:0000256" key="1">
    <source>
        <dbReference type="SAM" id="Phobius"/>
    </source>
</evidence>
<feature type="transmembrane region" description="Helical" evidence="1">
    <location>
        <begin position="338"/>
        <end position="361"/>
    </location>
</feature>
<proteinExistence type="predicted"/>
<feature type="transmembrane region" description="Helical" evidence="1">
    <location>
        <begin position="275"/>
        <end position="292"/>
    </location>
</feature>
<gene>
    <name evidence="2" type="ORF">BDK88_2005</name>
</gene>
<dbReference type="AlphaFoldDB" id="A0A482Y6R6"/>
<evidence type="ECO:0000313" key="3">
    <source>
        <dbReference type="Proteomes" id="UP000291097"/>
    </source>
</evidence>
<reference evidence="2 3" key="1">
    <citation type="submission" date="2019-02" db="EMBL/GenBank/DDBJ databases">
        <title>Genomic Encyclopedia of Archaeal and Bacterial Type Strains, Phase II (KMG-II): from individual species to whole genera.</title>
        <authorList>
            <person name="Goeker M."/>
        </authorList>
    </citation>
    <scope>NUCLEOTIDE SEQUENCE [LARGE SCALE GENOMIC DNA]</scope>
    <source>
        <strain evidence="2 3">DSM 18328</strain>
    </source>
</reference>
<dbReference type="Proteomes" id="UP000291097">
    <property type="component" value="Unassembled WGS sequence"/>
</dbReference>
<feature type="transmembrane region" description="Helical" evidence="1">
    <location>
        <begin position="170"/>
        <end position="190"/>
    </location>
</feature>
<feature type="transmembrane region" description="Helical" evidence="1">
    <location>
        <begin position="437"/>
        <end position="457"/>
    </location>
</feature>